<dbReference type="Pfam" id="PF13181">
    <property type="entry name" value="TPR_8"/>
    <property type="match status" value="1"/>
</dbReference>
<dbReference type="AlphaFoldDB" id="A0A2K3E6U4"/>
<dbReference type="PaxDb" id="3055-EDP09340"/>
<dbReference type="Gramene" id="PNW88506">
    <property type="protein sequence ID" value="PNW88506"/>
    <property type="gene ID" value="CHLRE_01g032500v5"/>
</dbReference>
<dbReference type="SUPFAM" id="SSF48452">
    <property type="entry name" value="TPR-like"/>
    <property type="match status" value="3"/>
</dbReference>
<feature type="repeat" description="TPR" evidence="3">
    <location>
        <begin position="91"/>
        <end position="124"/>
    </location>
</feature>
<evidence type="ECO:0000256" key="2">
    <source>
        <dbReference type="ARBA" id="ARBA00022803"/>
    </source>
</evidence>
<dbReference type="OrthoDB" id="10250354at2759"/>
<evidence type="ECO:0000256" key="4">
    <source>
        <dbReference type="SAM" id="SignalP"/>
    </source>
</evidence>
<keyword evidence="1" id="KW-0677">Repeat</keyword>
<dbReference type="InterPro" id="IPR011990">
    <property type="entry name" value="TPR-like_helical_dom_sf"/>
</dbReference>
<accession>A0A2K3E6U4</accession>
<dbReference type="GeneID" id="5715403"/>
<dbReference type="OMA" id="PFAHFQH"/>
<dbReference type="InterPro" id="IPR019734">
    <property type="entry name" value="TPR_rpt"/>
</dbReference>
<feature type="repeat" description="TPR" evidence="3">
    <location>
        <begin position="228"/>
        <end position="261"/>
    </location>
</feature>
<proteinExistence type="predicted"/>
<dbReference type="FunCoup" id="A0A2K3E6U4">
    <property type="interactions" value="2121"/>
</dbReference>
<protein>
    <recommendedName>
        <fullName evidence="5">J domain-containing protein</fullName>
    </recommendedName>
</protein>
<dbReference type="ExpressionAtlas" id="A0A2K3E6U4">
    <property type="expression patterns" value="baseline"/>
</dbReference>
<dbReference type="STRING" id="3055.A0A2K3E6U4"/>
<dbReference type="InterPro" id="IPR001623">
    <property type="entry name" value="DnaJ_domain"/>
</dbReference>
<dbReference type="InParanoid" id="A0A2K3E6U4"/>
<keyword evidence="2 3" id="KW-0802">TPR repeat</keyword>
<dbReference type="PROSITE" id="PS50076">
    <property type="entry name" value="DNAJ_2"/>
    <property type="match status" value="1"/>
</dbReference>
<dbReference type="PRINTS" id="PR00625">
    <property type="entry name" value="JDOMAIN"/>
</dbReference>
<feature type="chain" id="PRO_5014454364" description="J domain-containing protein" evidence="4">
    <location>
        <begin position="21"/>
        <end position="496"/>
    </location>
</feature>
<dbReference type="Gene3D" id="1.10.287.110">
    <property type="entry name" value="DnaJ domain"/>
    <property type="match status" value="1"/>
</dbReference>
<dbReference type="Proteomes" id="UP000006906">
    <property type="component" value="Chromosome 1"/>
</dbReference>
<dbReference type="Pfam" id="PF07719">
    <property type="entry name" value="TPR_2"/>
    <property type="match status" value="1"/>
</dbReference>
<dbReference type="InterPro" id="IPR018253">
    <property type="entry name" value="DnaJ_domain_CS"/>
</dbReference>
<feature type="signal peptide" evidence="4">
    <location>
        <begin position="1"/>
        <end position="20"/>
    </location>
</feature>
<evidence type="ECO:0000256" key="3">
    <source>
        <dbReference type="PROSITE-ProRule" id="PRU00339"/>
    </source>
</evidence>
<organism evidence="6 7">
    <name type="scientific">Chlamydomonas reinhardtii</name>
    <name type="common">Chlamydomonas smithii</name>
    <dbReference type="NCBI Taxonomy" id="3055"/>
    <lineage>
        <taxon>Eukaryota</taxon>
        <taxon>Viridiplantae</taxon>
        <taxon>Chlorophyta</taxon>
        <taxon>core chlorophytes</taxon>
        <taxon>Chlorophyceae</taxon>
        <taxon>CS clade</taxon>
        <taxon>Chlamydomonadales</taxon>
        <taxon>Chlamydomonadaceae</taxon>
        <taxon>Chlamydomonas</taxon>
    </lineage>
</organism>
<keyword evidence="4" id="KW-0732">Signal</keyword>
<sequence>MRALGLACVFGALLLDAALGNDVGELLKQGDAAFAASTYSSAVRFYSQAIDLQSTQPLLYTKRAAAYISLRSLTQALRDLNKAVELDDAFVQGYINRGKLQRQMCNYDAAERDFKRVLELKPGQKVAEQELQRTLASRSKMEAVQAAVRAAEAAKAEAAKAAGDGAEPPNTSAADLERIKPTLESLYEDSPDCVQAQVLEAQMMFAAAEYEQVVAVTGRIVKADDRQLDALVLRGRAYFYLYDHDMAKRHFGEALKYDPDHGAARKEFNKVKDYDRKRARAEKALEARDWEAAEKGYIDALHVDRDHRKGNEALWFGLCRARAALARIDLAITACANTLILAPGHREAKLLMVRTMLEAERFDEAQVKAREFLSQHQNDGEFHELAREAERRLKMAKRKDYYKVLGIDKTAGDREIKRAYRDLAKKYHPDKVSADEREASEAQFREIAEAYEVLSDEGKRQAYDSGQDLEEMQHGGGGGGHPFFQQGGMHFTFRFG</sequence>
<dbReference type="InterPro" id="IPR013105">
    <property type="entry name" value="TPR_2"/>
</dbReference>
<dbReference type="Gene3D" id="1.25.40.10">
    <property type="entry name" value="Tetratricopeptide repeat domain"/>
    <property type="match status" value="1"/>
</dbReference>
<dbReference type="PANTHER" id="PTHR45188:SF2">
    <property type="entry name" value="DNAJ HOMOLOG SUBFAMILY C MEMBER 7"/>
    <property type="match status" value="1"/>
</dbReference>
<keyword evidence="7" id="KW-1185">Reference proteome</keyword>
<dbReference type="PANTHER" id="PTHR45188">
    <property type="entry name" value="DNAJ PROTEIN P58IPK HOMOLOG"/>
    <property type="match status" value="1"/>
</dbReference>
<gene>
    <name evidence="6" type="ORF">CHLRE_01g032500v5</name>
</gene>
<dbReference type="SMART" id="SM00028">
    <property type="entry name" value="TPR"/>
    <property type="match status" value="6"/>
</dbReference>
<dbReference type="SUPFAM" id="SSF46565">
    <property type="entry name" value="Chaperone J-domain"/>
    <property type="match status" value="1"/>
</dbReference>
<dbReference type="PROSITE" id="PS50005">
    <property type="entry name" value="TPR"/>
    <property type="match status" value="2"/>
</dbReference>
<evidence type="ECO:0000313" key="6">
    <source>
        <dbReference type="EMBL" id="PNW88506.1"/>
    </source>
</evidence>
<dbReference type="EMBL" id="CM008962">
    <property type="protein sequence ID" value="PNW88506.1"/>
    <property type="molecule type" value="Genomic_DNA"/>
</dbReference>
<dbReference type="KEGG" id="cre:CHLRE_01g032500v5"/>
<evidence type="ECO:0000259" key="5">
    <source>
        <dbReference type="PROSITE" id="PS50076"/>
    </source>
</evidence>
<dbReference type="PROSITE" id="PS00636">
    <property type="entry name" value="DNAJ_1"/>
    <property type="match status" value="1"/>
</dbReference>
<dbReference type="CDD" id="cd06257">
    <property type="entry name" value="DnaJ"/>
    <property type="match status" value="1"/>
</dbReference>
<name>A0A2K3E6U4_CHLRE</name>
<dbReference type="Pfam" id="PF00226">
    <property type="entry name" value="DnaJ"/>
    <property type="match status" value="1"/>
</dbReference>
<dbReference type="RefSeq" id="XP_001689602.2">
    <property type="nucleotide sequence ID" value="XM_001689550.2"/>
</dbReference>
<dbReference type="SMART" id="SM00271">
    <property type="entry name" value="DnaJ"/>
    <property type="match status" value="1"/>
</dbReference>
<evidence type="ECO:0000256" key="1">
    <source>
        <dbReference type="ARBA" id="ARBA00022737"/>
    </source>
</evidence>
<reference evidence="6 7" key="1">
    <citation type="journal article" date="2007" name="Science">
        <title>The Chlamydomonas genome reveals the evolution of key animal and plant functions.</title>
        <authorList>
            <person name="Merchant S.S."/>
            <person name="Prochnik S.E."/>
            <person name="Vallon O."/>
            <person name="Harris E.H."/>
            <person name="Karpowicz S.J."/>
            <person name="Witman G.B."/>
            <person name="Terry A."/>
            <person name="Salamov A."/>
            <person name="Fritz-Laylin L.K."/>
            <person name="Marechal-Drouard L."/>
            <person name="Marshall W.F."/>
            <person name="Qu L.H."/>
            <person name="Nelson D.R."/>
            <person name="Sanderfoot A.A."/>
            <person name="Spalding M.H."/>
            <person name="Kapitonov V.V."/>
            <person name="Ren Q."/>
            <person name="Ferris P."/>
            <person name="Lindquist E."/>
            <person name="Shapiro H."/>
            <person name="Lucas S.M."/>
            <person name="Grimwood J."/>
            <person name="Schmutz J."/>
            <person name="Cardol P."/>
            <person name="Cerutti H."/>
            <person name="Chanfreau G."/>
            <person name="Chen C.L."/>
            <person name="Cognat V."/>
            <person name="Croft M.T."/>
            <person name="Dent R."/>
            <person name="Dutcher S."/>
            <person name="Fernandez E."/>
            <person name="Fukuzawa H."/>
            <person name="Gonzalez-Ballester D."/>
            <person name="Gonzalez-Halphen D."/>
            <person name="Hallmann A."/>
            <person name="Hanikenne M."/>
            <person name="Hippler M."/>
            <person name="Inwood W."/>
            <person name="Jabbari K."/>
            <person name="Kalanon M."/>
            <person name="Kuras R."/>
            <person name="Lefebvre P.A."/>
            <person name="Lemaire S.D."/>
            <person name="Lobanov A.V."/>
            <person name="Lohr M."/>
            <person name="Manuell A."/>
            <person name="Meier I."/>
            <person name="Mets L."/>
            <person name="Mittag M."/>
            <person name="Mittelmeier T."/>
            <person name="Moroney J.V."/>
            <person name="Moseley J."/>
            <person name="Napoli C."/>
            <person name="Nedelcu A.M."/>
            <person name="Niyogi K."/>
            <person name="Novoselov S.V."/>
            <person name="Paulsen I.T."/>
            <person name="Pazour G."/>
            <person name="Purton S."/>
            <person name="Ral J.P."/>
            <person name="Riano-Pachon D.M."/>
            <person name="Riekhof W."/>
            <person name="Rymarquis L."/>
            <person name="Schroda M."/>
            <person name="Stern D."/>
            <person name="Umen J."/>
            <person name="Willows R."/>
            <person name="Wilson N."/>
            <person name="Zimmer S.L."/>
            <person name="Allmer J."/>
            <person name="Balk J."/>
            <person name="Bisova K."/>
            <person name="Chen C.J."/>
            <person name="Elias M."/>
            <person name="Gendler K."/>
            <person name="Hauser C."/>
            <person name="Lamb M.R."/>
            <person name="Ledford H."/>
            <person name="Long J.C."/>
            <person name="Minagawa J."/>
            <person name="Page M.D."/>
            <person name="Pan J."/>
            <person name="Pootakham W."/>
            <person name="Roje S."/>
            <person name="Rose A."/>
            <person name="Stahlberg E."/>
            <person name="Terauchi A.M."/>
            <person name="Yang P."/>
            <person name="Ball S."/>
            <person name="Bowler C."/>
            <person name="Dieckmann C.L."/>
            <person name="Gladyshev V.N."/>
            <person name="Green P."/>
            <person name="Jorgensen R."/>
            <person name="Mayfield S."/>
            <person name="Mueller-Roeber B."/>
            <person name="Rajamani S."/>
            <person name="Sayre R.T."/>
            <person name="Brokstein P."/>
            <person name="Dubchak I."/>
            <person name="Goodstein D."/>
            <person name="Hornick L."/>
            <person name="Huang Y.W."/>
            <person name="Jhaveri J."/>
            <person name="Luo Y."/>
            <person name="Martinez D."/>
            <person name="Ngau W.C."/>
            <person name="Otillar B."/>
            <person name="Poliakov A."/>
            <person name="Porter A."/>
            <person name="Szajkowski L."/>
            <person name="Werner G."/>
            <person name="Zhou K."/>
            <person name="Grigoriev I.V."/>
            <person name="Rokhsar D.S."/>
            <person name="Grossman A.R."/>
        </authorList>
    </citation>
    <scope>NUCLEOTIDE SEQUENCE [LARGE SCALE GENOMIC DNA]</scope>
    <source>
        <strain evidence="7">CC-503</strain>
    </source>
</reference>
<evidence type="ECO:0000313" key="7">
    <source>
        <dbReference type="Proteomes" id="UP000006906"/>
    </source>
</evidence>
<feature type="domain" description="J" evidence="5">
    <location>
        <begin position="400"/>
        <end position="467"/>
    </location>
</feature>
<dbReference type="InterPro" id="IPR036869">
    <property type="entry name" value="J_dom_sf"/>
</dbReference>